<dbReference type="PROSITE" id="PS51857">
    <property type="entry name" value="CSD_2"/>
    <property type="match status" value="1"/>
</dbReference>
<evidence type="ECO:0000259" key="2">
    <source>
        <dbReference type="PROSITE" id="PS51857"/>
    </source>
</evidence>
<proteinExistence type="predicted"/>
<dbReference type="Gene3D" id="2.40.50.140">
    <property type="entry name" value="Nucleic acid-binding proteins"/>
    <property type="match status" value="1"/>
</dbReference>
<dbReference type="SMART" id="SM00357">
    <property type="entry name" value="CSP"/>
    <property type="match status" value="1"/>
</dbReference>
<dbReference type="GO" id="GO:0003676">
    <property type="term" value="F:nucleic acid binding"/>
    <property type="evidence" value="ECO:0007669"/>
    <property type="project" value="InterPro"/>
</dbReference>
<dbReference type="GO" id="GO:0005829">
    <property type="term" value="C:cytosol"/>
    <property type="evidence" value="ECO:0007669"/>
    <property type="project" value="UniProtKB-ARBA"/>
</dbReference>
<protein>
    <submittedName>
        <fullName evidence="3">Cold shock CspA family protein</fullName>
    </submittedName>
</protein>
<organism evidence="3 4">
    <name type="scientific">Taibaiella chishuiensis</name>
    <dbReference type="NCBI Taxonomy" id="1434707"/>
    <lineage>
        <taxon>Bacteria</taxon>
        <taxon>Pseudomonadati</taxon>
        <taxon>Bacteroidota</taxon>
        <taxon>Chitinophagia</taxon>
        <taxon>Chitinophagales</taxon>
        <taxon>Chitinophagaceae</taxon>
        <taxon>Taibaiella</taxon>
    </lineage>
</organism>
<dbReference type="Pfam" id="PF00313">
    <property type="entry name" value="CSD"/>
    <property type="match status" value="1"/>
</dbReference>
<dbReference type="InterPro" id="IPR012340">
    <property type="entry name" value="NA-bd_OB-fold"/>
</dbReference>
<evidence type="ECO:0000313" key="3">
    <source>
        <dbReference type="EMBL" id="PSK91142.1"/>
    </source>
</evidence>
<name>A0A2P8D1Q8_9BACT</name>
<sequence length="145" mass="16297">MAGTYAKKDRESKKAKVKRDKADKKEQRKLNNNKGKSLDEMMAYVDIDGNLTSEPPDMRTPKETTRTNHGAASPVYDPEQMRSGSVVFFDDAKRYGFINDSKSGESIFVLGRNAAFKIKKGDHVSFYKERGSKGFIAVNVQLIPK</sequence>
<dbReference type="OrthoDB" id="1493235at2"/>
<feature type="domain" description="CSD" evidence="2">
    <location>
        <begin position="81"/>
        <end position="142"/>
    </location>
</feature>
<feature type="region of interest" description="Disordered" evidence="1">
    <location>
        <begin position="49"/>
        <end position="78"/>
    </location>
</feature>
<dbReference type="InterPro" id="IPR011129">
    <property type="entry name" value="CSD"/>
</dbReference>
<dbReference type="SUPFAM" id="SSF50249">
    <property type="entry name" value="Nucleic acid-binding proteins"/>
    <property type="match status" value="1"/>
</dbReference>
<evidence type="ECO:0000256" key="1">
    <source>
        <dbReference type="SAM" id="MobiDB-lite"/>
    </source>
</evidence>
<evidence type="ECO:0000313" key="4">
    <source>
        <dbReference type="Proteomes" id="UP000240572"/>
    </source>
</evidence>
<dbReference type="InterPro" id="IPR002059">
    <property type="entry name" value="CSP_DNA-bd"/>
</dbReference>
<feature type="region of interest" description="Disordered" evidence="1">
    <location>
        <begin position="1"/>
        <end position="37"/>
    </location>
</feature>
<reference evidence="3 4" key="1">
    <citation type="submission" date="2018-03" db="EMBL/GenBank/DDBJ databases">
        <title>Genomic Encyclopedia of Type Strains, Phase III (KMG-III): the genomes of soil and plant-associated and newly described type strains.</title>
        <authorList>
            <person name="Whitman W."/>
        </authorList>
    </citation>
    <scope>NUCLEOTIDE SEQUENCE [LARGE SCALE GENOMIC DNA]</scope>
    <source>
        <strain evidence="3 4">CGMCC 1.12700</strain>
    </source>
</reference>
<comment type="caution">
    <text evidence="3">The sequence shown here is derived from an EMBL/GenBank/DDBJ whole genome shotgun (WGS) entry which is preliminary data.</text>
</comment>
<feature type="compositionally biased region" description="Basic and acidic residues" evidence="1">
    <location>
        <begin position="56"/>
        <end position="66"/>
    </location>
</feature>
<dbReference type="Proteomes" id="UP000240572">
    <property type="component" value="Unassembled WGS sequence"/>
</dbReference>
<dbReference type="AlphaFoldDB" id="A0A2P8D1Q8"/>
<feature type="compositionally biased region" description="Basic and acidic residues" evidence="1">
    <location>
        <begin position="1"/>
        <end position="29"/>
    </location>
</feature>
<keyword evidence="4" id="KW-1185">Reference proteome</keyword>
<dbReference type="RefSeq" id="WP_106523744.1">
    <property type="nucleotide sequence ID" value="NZ_PYGD01000006.1"/>
</dbReference>
<dbReference type="EMBL" id="PYGD01000006">
    <property type="protein sequence ID" value="PSK91142.1"/>
    <property type="molecule type" value="Genomic_DNA"/>
</dbReference>
<accession>A0A2P8D1Q8</accession>
<gene>
    <name evidence="3" type="ORF">B0I18_106153</name>
</gene>